<evidence type="ECO:0000256" key="1">
    <source>
        <dbReference type="SAM" id="MobiDB-lite"/>
    </source>
</evidence>
<sequence length="105" mass="10841">MESQVTRGTPRLRWVFFSLSSGRYRPGSSVTGRAAGARPPGRPSQTHEGILDMRKHASTMTVAAAAASVAGASAGAAVAASNDSDAAVAKVRVGVVDREVDHPLR</sequence>
<protein>
    <submittedName>
        <fullName evidence="2">Uncharacterized protein</fullName>
    </submittedName>
</protein>
<reference evidence="2 3" key="1">
    <citation type="journal article" date="2013" name="ISME J.">
        <title>A metabolic model for members of the genus Tetrasphaera involved in enhanced biological phosphorus removal.</title>
        <authorList>
            <person name="Kristiansen R."/>
            <person name="Nguyen H.T.T."/>
            <person name="Saunders A.M."/>
            <person name="Nielsen J.L."/>
            <person name="Wimmer R."/>
            <person name="Le V.Q."/>
            <person name="McIlroy S.J."/>
            <person name="Petrovski S."/>
            <person name="Seviour R.J."/>
            <person name="Calteau A."/>
            <person name="Nielsen K.L."/>
            <person name="Nielsen P.H."/>
        </authorList>
    </citation>
    <scope>NUCLEOTIDE SEQUENCE [LARGE SCALE GENOMIC DNA]</scope>
    <source>
        <strain evidence="2 3">Ben110</strain>
    </source>
</reference>
<keyword evidence="3" id="KW-1185">Reference proteome</keyword>
<gene>
    <name evidence="2" type="ORF">BN11_4280015</name>
</gene>
<evidence type="ECO:0000313" key="3">
    <source>
        <dbReference type="Proteomes" id="UP000035763"/>
    </source>
</evidence>
<organism evidence="2 3">
    <name type="scientific">Nostocoides australiense Ben110</name>
    <dbReference type="NCBI Taxonomy" id="1193182"/>
    <lineage>
        <taxon>Bacteria</taxon>
        <taxon>Bacillati</taxon>
        <taxon>Actinomycetota</taxon>
        <taxon>Actinomycetes</taxon>
        <taxon>Micrococcales</taxon>
        <taxon>Intrasporangiaceae</taxon>
        <taxon>Nostocoides</taxon>
    </lineage>
</organism>
<feature type="region of interest" description="Disordered" evidence="1">
    <location>
        <begin position="25"/>
        <end position="47"/>
    </location>
</feature>
<dbReference type="Proteomes" id="UP000035763">
    <property type="component" value="Unassembled WGS sequence"/>
</dbReference>
<name>W6K438_9MICO</name>
<evidence type="ECO:0000313" key="2">
    <source>
        <dbReference type="EMBL" id="CCH74339.1"/>
    </source>
</evidence>
<proteinExistence type="predicted"/>
<accession>W6K438</accession>
<dbReference type="AlphaFoldDB" id="W6K438"/>
<comment type="caution">
    <text evidence="2">The sequence shown here is derived from an EMBL/GenBank/DDBJ whole genome shotgun (WGS) entry which is preliminary data.</text>
</comment>
<dbReference type="STRING" id="1193182.BN11_4280015"/>
<dbReference type="EMBL" id="CAJA01000366">
    <property type="protein sequence ID" value="CCH74339.1"/>
    <property type="molecule type" value="Genomic_DNA"/>
</dbReference>